<organism evidence="1 2">
    <name type="scientific">Caerostris extrusa</name>
    <name type="common">Bark spider</name>
    <name type="synonym">Caerostris bankana</name>
    <dbReference type="NCBI Taxonomy" id="172846"/>
    <lineage>
        <taxon>Eukaryota</taxon>
        <taxon>Metazoa</taxon>
        <taxon>Ecdysozoa</taxon>
        <taxon>Arthropoda</taxon>
        <taxon>Chelicerata</taxon>
        <taxon>Arachnida</taxon>
        <taxon>Araneae</taxon>
        <taxon>Araneomorphae</taxon>
        <taxon>Entelegynae</taxon>
        <taxon>Araneoidea</taxon>
        <taxon>Araneidae</taxon>
        <taxon>Caerostris</taxon>
    </lineage>
</organism>
<gene>
    <name evidence="1" type="ORF">CEXT_331021</name>
</gene>
<dbReference type="AlphaFoldDB" id="A0AAV4V9G6"/>
<dbReference type="EMBL" id="BPLR01014134">
    <property type="protein sequence ID" value="GIY66586.1"/>
    <property type="molecule type" value="Genomic_DNA"/>
</dbReference>
<dbReference type="Proteomes" id="UP001054945">
    <property type="component" value="Unassembled WGS sequence"/>
</dbReference>
<proteinExistence type="predicted"/>
<protein>
    <submittedName>
        <fullName evidence="1">Uncharacterized protein</fullName>
    </submittedName>
</protein>
<comment type="caution">
    <text evidence="1">The sequence shown here is derived from an EMBL/GenBank/DDBJ whole genome shotgun (WGS) entry which is preliminary data.</text>
</comment>
<reference evidence="1 2" key="1">
    <citation type="submission" date="2021-06" db="EMBL/GenBank/DDBJ databases">
        <title>Caerostris extrusa draft genome.</title>
        <authorList>
            <person name="Kono N."/>
            <person name="Arakawa K."/>
        </authorList>
    </citation>
    <scope>NUCLEOTIDE SEQUENCE [LARGE SCALE GENOMIC DNA]</scope>
</reference>
<sequence>MFTFRVDSPVQRNISCLLQALLRHLLCLTSFQLPWQRCLVAQRITGKGKQYGMISKQGDFEVMLNVGVANDIKSIADLFQIKYTFIIKSIA</sequence>
<evidence type="ECO:0000313" key="1">
    <source>
        <dbReference type="EMBL" id="GIY66586.1"/>
    </source>
</evidence>
<keyword evidence="2" id="KW-1185">Reference proteome</keyword>
<accession>A0AAV4V9G6</accession>
<evidence type="ECO:0000313" key="2">
    <source>
        <dbReference type="Proteomes" id="UP001054945"/>
    </source>
</evidence>
<name>A0AAV4V9G6_CAEEX</name>